<feature type="transmembrane region" description="Helical" evidence="1">
    <location>
        <begin position="395"/>
        <end position="415"/>
    </location>
</feature>
<organism evidence="3 4">
    <name type="scientific">Ruminococcus flavefaciens</name>
    <dbReference type="NCBI Taxonomy" id="1265"/>
    <lineage>
        <taxon>Bacteria</taxon>
        <taxon>Bacillati</taxon>
        <taxon>Bacillota</taxon>
        <taxon>Clostridia</taxon>
        <taxon>Eubacteriales</taxon>
        <taxon>Oscillospiraceae</taxon>
        <taxon>Ruminococcus</taxon>
    </lineage>
</organism>
<accession>A0A1K1NH81</accession>
<dbReference type="GO" id="GO:0005737">
    <property type="term" value="C:cytoplasm"/>
    <property type="evidence" value="ECO:0007669"/>
    <property type="project" value="TreeGrafter"/>
</dbReference>
<keyword evidence="1" id="KW-1133">Transmembrane helix</keyword>
<dbReference type="GO" id="GO:0016788">
    <property type="term" value="F:hydrolase activity, acting on ester bonds"/>
    <property type="evidence" value="ECO:0007669"/>
    <property type="project" value="TreeGrafter"/>
</dbReference>
<dbReference type="PANTHER" id="PTHR32440">
    <property type="entry name" value="PHOSPHATASE DCR2-RELATED-RELATED"/>
    <property type="match status" value="1"/>
</dbReference>
<feature type="transmembrane region" description="Helical" evidence="1">
    <location>
        <begin position="26"/>
        <end position="43"/>
    </location>
</feature>
<feature type="domain" description="Calcineurin-like phosphoesterase" evidence="2">
    <location>
        <begin position="493"/>
        <end position="692"/>
    </location>
</feature>
<dbReference type="SUPFAM" id="SSF56300">
    <property type="entry name" value="Metallo-dependent phosphatases"/>
    <property type="match status" value="1"/>
</dbReference>
<dbReference type="Gene3D" id="3.60.21.10">
    <property type="match status" value="1"/>
</dbReference>
<feature type="transmembrane region" description="Helical" evidence="1">
    <location>
        <begin position="435"/>
        <end position="451"/>
    </location>
</feature>
<feature type="transmembrane region" description="Helical" evidence="1">
    <location>
        <begin position="213"/>
        <end position="232"/>
    </location>
</feature>
<dbReference type="InterPro" id="IPR029052">
    <property type="entry name" value="Metallo-depent_PP-like"/>
</dbReference>
<feature type="transmembrane region" description="Helical" evidence="1">
    <location>
        <begin position="329"/>
        <end position="348"/>
    </location>
</feature>
<evidence type="ECO:0000256" key="1">
    <source>
        <dbReference type="SAM" id="Phobius"/>
    </source>
</evidence>
<feature type="transmembrane region" description="Helical" evidence="1">
    <location>
        <begin position="55"/>
        <end position="78"/>
    </location>
</feature>
<feature type="transmembrane region" description="Helical" evidence="1">
    <location>
        <begin position="238"/>
        <end position="259"/>
    </location>
</feature>
<dbReference type="AlphaFoldDB" id="A0A1K1NH81"/>
<evidence type="ECO:0000313" key="4">
    <source>
        <dbReference type="Proteomes" id="UP000183461"/>
    </source>
</evidence>
<keyword evidence="1" id="KW-0812">Transmembrane</keyword>
<proteinExistence type="predicted"/>
<name>A0A1K1NH81_RUMFL</name>
<dbReference type="PANTHER" id="PTHR32440:SF11">
    <property type="entry name" value="METALLOPHOSPHOESTERASE DOMAIN-CONTAINING PROTEIN"/>
    <property type="match status" value="1"/>
</dbReference>
<dbReference type="InterPro" id="IPR004843">
    <property type="entry name" value="Calcineurin-like_PHP"/>
</dbReference>
<feature type="transmembrane region" description="Helical" evidence="1">
    <location>
        <begin position="293"/>
        <end position="317"/>
    </location>
</feature>
<dbReference type="EMBL" id="FPIP01000004">
    <property type="protein sequence ID" value="SFW34800.1"/>
    <property type="molecule type" value="Genomic_DNA"/>
</dbReference>
<dbReference type="Pfam" id="PF00149">
    <property type="entry name" value="Metallophos"/>
    <property type="match status" value="1"/>
</dbReference>
<evidence type="ECO:0000313" key="3">
    <source>
        <dbReference type="EMBL" id="SFW34800.1"/>
    </source>
</evidence>
<sequence length="808" mass="91779">MPMDKKKAIDSSKKAVTVFFKIRRGFKIYIAFITGILSGIEIYKQFYPLTESRVIAVIFGILFGAFITAVMLLILEVIRKCVGIAKSKGMKMFEKYKERVRMKLIKRKTEQTAPNRKIKAVVDMMFDDIPYSEEVTQAQEKIETALNTEFDKIKSDRHEDEALEELLGRYGKLSQMAELAGYPAESAEKWRGETQAVDIRPLKKEMWKQRLRIYLTSAFAVFALLQVFWLIYNITAKPVAVIGNIFVIALDLFIASFPFRKYLKTEKAAEGNKYDTDSYKYLCTRSDKYAKRLLNGIALLFAVVFVFVASELSFYFFGNSKSAEFAENFFNNSIVIEIPVFLLIKNILSLRMIRRRINIPDKGKYKKHIIGITAFSAVYWLGVTTFTVIKSKDIAYPGNVFMIAGIFFGLLVIAYDFTLRRNVTFRNIVINKPRIAVYTAVAVAVSGFMILQQDTWYTQSYINSVPVVEHNTHKVEYNDETGVYTITKTTDDFKILHLTDIHIGGSLYSYRKDIKALKACYAEIEHTHPDLVVVTGDLSFPLGIMSMSLNNTAPVGQFAAFMRNTGIPWAFTYGNHDTESLASANTQELSEVYKSLSFKTSGNLLYPYTQPDVLGRNNQLIEIRNADGSLNTGLFMIDSNAYTGEGINVYDYIHDDQVDWYADEVKRMNAEAGHTVNSMAFFHIPLQEYRTATELYNEGSDEVKYFYGENPGDHGGITNDLVCCSDYPSKMFDTALELGSTTGFFCGHDHYNNASIEYKGIRLTYGMSIDYLAMPGIEKETKQRGAELITIHADSSWKSEQILLDSIT</sequence>
<reference evidence="3 4" key="1">
    <citation type="submission" date="2016-11" db="EMBL/GenBank/DDBJ databases">
        <authorList>
            <person name="Jaros S."/>
            <person name="Januszkiewicz K."/>
            <person name="Wedrychowicz H."/>
        </authorList>
    </citation>
    <scope>NUCLEOTIDE SEQUENCE [LARGE SCALE GENOMIC DNA]</scope>
    <source>
        <strain evidence="3 4">YL228</strain>
    </source>
</reference>
<dbReference type="Proteomes" id="UP000183461">
    <property type="component" value="Unassembled WGS sequence"/>
</dbReference>
<keyword evidence="1" id="KW-0472">Membrane</keyword>
<evidence type="ECO:0000259" key="2">
    <source>
        <dbReference type="Pfam" id="PF00149"/>
    </source>
</evidence>
<protein>
    <submittedName>
        <fullName evidence="3">Calcineurin-like phosphoesterase</fullName>
    </submittedName>
</protein>
<gene>
    <name evidence="3" type="ORF">SAMN02910280_2014</name>
</gene>
<feature type="transmembrane region" description="Helical" evidence="1">
    <location>
        <begin position="369"/>
        <end position="389"/>
    </location>
</feature>